<name>A0A1B2EHW6_9HYPH</name>
<sequence>MTAKATRRNRLARLLLFLGSASGDEPSVTSYEAYTVTIPPAADPWLSWEAGIWRHSKVILLFQTGKAYTKEVALPRRSGSMCENPHQMQQASNEFAD</sequence>
<accession>A0A1B2EHW6</accession>
<proteinExistence type="predicted"/>
<gene>
    <name evidence="1" type="ORF">BB934_16105</name>
</gene>
<dbReference type="EMBL" id="CP016616">
    <property type="protein sequence ID" value="ANY79561.1"/>
    <property type="molecule type" value="Genomic_DNA"/>
</dbReference>
<organism evidence="1">
    <name type="scientific">Microvirga ossetica</name>
    <dbReference type="NCBI Taxonomy" id="1882682"/>
    <lineage>
        <taxon>Bacteria</taxon>
        <taxon>Pseudomonadati</taxon>
        <taxon>Pseudomonadota</taxon>
        <taxon>Alphaproteobacteria</taxon>
        <taxon>Hyphomicrobiales</taxon>
        <taxon>Methylobacteriaceae</taxon>
        <taxon>Microvirga</taxon>
    </lineage>
</organism>
<dbReference type="AlphaFoldDB" id="A0A1B2EHW6"/>
<reference evidence="1" key="1">
    <citation type="submission" date="2016-07" db="EMBL/GenBank/DDBJ databases">
        <title>Microvirga ossetica sp. nov. a new species of rhizobia isolated from root nodules of the legume species Vicia alpestris Steven originated from North Ossetia region in the Caucasus.</title>
        <authorList>
            <person name="Safronova V.I."/>
            <person name="Kuznetsova I.G."/>
            <person name="Sazanova A.L."/>
            <person name="Belimov A."/>
            <person name="Andronov E."/>
            <person name="Osledkin Y.S."/>
            <person name="Onishchuk O.P."/>
            <person name="Kurchak O.N."/>
            <person name="Shaposhnikov A.I."/>
            <person name="Willems A."/>
            <person name="Tikhonovich I.A."/>
        </authorList>
    </citation>
    <scope>NUCLEOTIDE SEQUENCE [LARGE SCALE GENOMIC DNA]</scope>
    <source>
        <strain evidence="1">V5/3M</strain>
    </source>
</reference>
<evidence type="ECO:0000313" key="1">
    <source>
        <dbReference type="EMBL" id="ANY79561.1"/>
    </source>
</evidence>
<dbReference type="KEGG" id="moc:BB934_16105"/>
<protein>
    <submittedName>
        <fullName evidence="1">Uncharacterized protein</fullName>
    </submittedName>
</protein>